<keyword evidence="6" id="KW-1185">Reference proteome</keyword>
<dbReference type="InterPro" id="IPR026866">
    <property type="entry name" value="CR006_AAA"/>
</dbReference>
<accession>A0A934U565</accession>
<dbReference type="RefSeq" id="WP_199705914.1">
    <property type="nucleotide sequence ID" value="NZ_JAEMNV010000006.1"/>
</dbReference>
<keyword evidence="3" id="KW-0742">SOS response</keyword>
<dbReference type="Gene3D" id="3.40.50.300">
    <property type="entry name" value="P-loop containing nucleotide triphosphate hydrolases"/>
    <property type="match status" value="2"/>
</dbReference>
<name>A0A934U565_9NOCA</name>
<feature type="domain" description="Protein CR006 P-loop" evidence="4">
    <location>
        <begin position="349"/>
        <end position="472"/>
    </location>
</feature>
<protein>
    <submittedName>
        <fullName evidence="5">AAA family ATPase</fullName>
    </submittedName>
</protein>
<dbReference type="GO" id="GO:0006302">
    <property type="term" value="P:double-strand break repair"/>
    <property type="evidence" value="ECO:0007669"/>
    <property type="project" value="TreeGrafter"/>
</dbReference>
<keyword evidence="1" id="KW-0227">DNA damage</keyword>
<evidence type="ECO:0000256" key="3">
    <source>
        <dbReference type="ARBA" id="ARBA00023236"/>
    </source>
</evidence>
<dbReference type="PANTHER" id="PTHR32182">
    <property type="entry name" value="DNA REPLICATION AND REPAIR PROTEIN RECF"/>
    <property type="match status" value="1"/>
</dbReference>
<dbReference type="EMBL" id="JAEMNV010000006">
    <property type="protein sequence ID" value="MBJ8341042.1"/>
    <property type="molecule type" value="Genomic_DNA"/>
</dbReference>
<evidence type="ECO:0000313" key="6">
    <source>
        <dbReference type="Proteomes" id="UP000655868"/>
    </source>
</evidence>
<proteinExistence type="predicted"/>
<evidence type="ECO:0000313" key="5">
    <source>
        <dbReference type="EMBL" id="MBJ8341042.1"/>
    </source>
</evidence>
<sequence>MTTQSTSDFVIEIGNCNSILNATITLQRAGLNIKYGANGIGKSTIAEALSLHADGSSNLDQLVPFKFRGVPGSPTPCVTGVDEIKKVLVFNEEYVSQFVFQREEVLKDSFEVFINTDEYKQGLAQIDALFDSLRATFSEQADLEAAVSAFSSLRDAFTLTRAGAIDKKSRGLKALGVAGKVANVPNSVKGYKHFIDSADPASWITWQSKGKAYLDISDNCPYCSRPDMDKVAAVEVSAIYESAAVKNLSALRQTINQLGDYFEESHREQLLSMLTSLSEITPEQSTFLAGLRSQVDTLLGKLTELRRLSYSTLRDAENVDEVLRDLKIDLPLLKALHSDKTASVVDPINDKLDEVAGRINELRAELGKQTSRVAAIIKVNQDAVNEFLRSAGYRYSVRIETTPDAYRMIVEHEDASGHLEAASSHLSYGEKNAFALILFMHHVRKVQPDLVVLDDPVSSFDKTKKYAIIHQLFHGKSSIRDFTTLMLTHDIEPVIDIVLNPTAGQFSMMKPTAHFLQNRAGLVTESLIGKHHISTFSQVCATNIGASSDDLIKCIYLRRLYEVNNDLGLEYDILSSLLHARDVAGTKGFDGVITPLTAEDFKAGMTEIHKSVPTLDYTRVVSEIKDPVVVKAKFDATDVGYEKVQLFRAAVNNNWANRGDEAFQKFVNETYHIENEYVMQLNPREFDAVPDYIVAECKSRLYSVVEPAPSEGSGC</sequence>
<evidence type="ECO:0000256" key="1">
    <source>
        <dbReference type="ARBA" id="ARBA00022763"/>
    </source>
</evidence>
<gene>
    <name evidence="5" type="ORF">JGU71_19325</name>
</gene>
<reference evidence="5" key="1">
    <citation type="submission" date="2020-12" db="EMBL/GenBank/DDBJ databases">
        <title>Antrihabitans popcorni sp. nov. and Antrihabitans auranticaus sp. nov., isolated from a larva cave.</title>
        <authorList>
            <person name="Lee S.D."/>
            <person name="Kim I.S."/>
        </authorList>
    </citation>
    <scope>NUCLEOTIDE SEQUENCE</scope>
    <source>
        <strain evidence="5">YC3-6</strain>
    </source>
</reference>
<dbReference type="GO" id="GO:0000731">
    <property type="term" value="P:DNA synthesis involved in DNA repair"/>
    <property type="evidence" value="ECO:0007669"/>
    <property type="project" value="TreeGrafter"/>
</dbReference>
<dbReference type="SUPFAM" id="SSF52540">
    <property type="entry name" value="P-loop containing nucleoside triphosphate hydrolases"/>
    <property type="match status" value="1"/>
</dbReference>
<keyword evidence="2" id="KW-0234">DNA repair</keyword>
<dbReference type="GO" id="GO:0009432">
    <property type="term" value="P:SOS response"/>
    <property type="evidence" value="ECO:0007669"/>
    <property type="project" value="UniProtKB-KW"/>
</dbReference>
<dbReference type="AlphaFoldDB" id="A0A934U565"/>
<comment type="caution">
    <text evidence="5">The sequence shown here is derived from an EMBL/GenBank/DDBJ whole genome shotgun (WGS) entry which is preliminary data.</text>
</comment>
<dbReference type="PANTHER" id="PTHR32182:SF0">
    <property type="entry name" value="DNA REPLICATION AND REPAIR PROTEIN RECF"/>
    <property type="match status" value="1"/>
</dbReference>
<evidence type="ECO:0000259" key="4">
    <source>
        <dbReference type="Pfam" id="PF13166"/>
    </source>
</evidence>
<dbReference type="Proteomes" id="UP000655868">
    <property type="component" value="Unassembled WGS sequence"/>
</dbReference>
<dbReference type="Pfam" id="PF13166">
    <property type="entry name" value="AAA_13"/>
    <property type="match status" value="1"/>
</dbReference>
<dbReference type="InterPro" id="IPR027417">
    <property type="entry name" value="P-loop_NTPase"/>
</dbReference>
<evidence type="ECO:0000256" key="2">
    <source>
        <dbReference type="ARBA" id="ARBA00023204"/>
    </source>
</evidence>
<organism evidence="5 6">
    <name type="scientific">Antrihabitans stalagmiti</name>
    <dbReference type="NCBI Taxonomy" id="2799499"/>
    <lineage>
        <taxon>Bacteria</taxon>
        <taxon>Bacillati</taxon>
        <taxon>Actinomycetota</taxon>
        <taxon>Actinomycetes</taxon>
        <taxon>Mycobacteriales</taxon>
        <taxon>Nocardiaceae</taxon>
        <taxon>Antrihabitans</taxon>
    </lineage>
</organism>